<name>A0A816MWC7_BRANA</name>
<proteinExistence type="predicted"/>
<accession>A0A816MWC7</accession>
<evidence type="ECO:0000313" key="1">
    <source>
        <dbReference type="EMBL" id="CAF1994214.1"/>
    </source>
</evidence>
<reference evidence="1" key="1">
    <citation type="submission" date="2021-01" db="EMBL/GenBank/DDBJ databases">
        <authorList>
            <consortium name="Genoscope - CEA"/>
            <person name="William W."/>
        </authorList>
    </citation>
    <scope>NUCLEOTIDE SEQUENCE</scope>
</reference>
<gene>
    <name evidence="1" type="ORF">DARMORV10_C07P29920.1</name>
</gene>
<dbReference type="AlphaFoldDB" id="A0A816MWC7"/>
<dbReference type="EMBL" id="HG994371">
    <property type="protein sequence ID" value="CAF1994214.1"/>
    <property type="molecule type" value="Genomic_DNA"/>
</dbReference>
<organism evidence="1">
    <name type="scientific">Brassica napus</name>
    <name type="common">Rape</name>
    <dbReference type="NCBI Taxonomy" id="3708"/>
    <lineage>
        <taxon>Eukaryota</taxon>
        <taxon>Viridiplantae</taxon>
        <taxon>Streptophyta</taxon>
        <taxon>Embryophyta</taxon>
        <taxon>Tracheophyta</taxon>
        <taxon>Spermatophyta</taxon>
        <taxon>Magnoliopsida</taxon>
        <taxon>eudicotyledons</taxon>
        <taxon>Gunneridae</taxon>
        <taxon>Pentapetalae</taxon>
        <taxon>rosids</taxon>
        <taxon>malvids</taxon>
        <taxon>Brassicales</taxon>
        <taxon>Brassicaceae</taxon>
        <taxon>Brassiceae</taxon>
        <taxon>Brassica</taxon>
    </lineage>
</organism>
<dbReference type="Proteomes" id="UP001295469">
    <property type="component" value="Chromosome C07"/>
</dbReference>
<sequence length="67" mass="7659">MGHDYFGDVSFAEEKFQMYTKQFDLTSSFSVGDNNIYQYFTSYQGSVSFYYSSLGGVITSQNLFNAK</sequence>
<protein>
    <submittedName>
        <fullName evidence="1">(rape) hypothetical protein</fullName>
    </submittedName>
</protein>